<reference evidence="2" key="1">
    <citation type="journal article" date="2014" name="J. Virol.">
        <title>Characterization of the polyproline region of the hepatitis E virus in immunocompromised patients.</title>
        <authorList>
            <person name="Lhomme S."/>
            <person name="Abravanel F."/>
            <person name="Dubois M."/>
            <person name="Sandres-Saune K."/>
            <person name="Mansuy J.M."/>
            <person name="Rostaing L."/>
            <person name="Kamar N."/>
            <person name="Izopet J."/>
        </authorList>
    </citation>
    <scope>NUCLEOTIDE SEQUENCE</scope>
    <source>
        <strain evidence="2">S79</strain>
    </source>
</reference>
<organismHost>
    <name type="scientific">Pan troglodytes</name>
    <name type="common">Chimpanzee</name>
    <dbReference type="NCBI Taxonomy" id="9598"/>
</organismHost>
<dbReference type="EMBL" id="KJ917745">
    <property type="protein sequence ID" value="AIK01948.1"/>
    <property type="molecule type" value="Genomic_RNA"/>
</dbReference>
<feature type="region of interest" description="Disordered" evidence="1">
    <location>
        <begin position="16"/>
        <end position="69"/>
    </location>
</feature>
<sequence length="69" mass="6985">SGFSSDFSPLEVAANVPPSVGRPHTPAPLGADVRVLPLSPETSGAASPPADAPEPSTRKLPGQSLVRSR</sequence>
<protein>
    <submittedName>
        <fullName evidence="2">Polyprotein</fullName>
    </submittedName>
</protein>
<proteinExistence type="predicted"/>
<evidence type="ECO:0000256" key="1">
    <source>
        <dbReference type="SAM" id="MobiDB-lite"/>
    </source>
</evidence>
<feature type="compositionally biased region" description="Low complexity" evidence="1">
    <location>
        <begin position="43"/>
        <end position="55"/>
    </location>
</feature>
<feature type="non-terminal residue" evidence="2">
    <location>
        <position position="1"/>
    </location>
</feature>
<organismHost>
    <name type="scientific">Cercopithecus hamlyni</name>
    <name type="common">Owl-faced monkey</name>
    <name type="synonym">Hamlyn's monkey</name>
    <dbReference type="NCBI Taxonomy" id="9536"/>
</organismHost>
<organismHost>
    <name type="scientific">Callithrix</name>
    <dbReference type="NCBI Taxonomy" id="9481"/>
</organismHost>
<organismHost>
    <name type="scientific">Sus scrofa</name>
    <name type="common">Pig</name>
    <dbReference type="NCBI Taxonomy" id="9823"/>
</organismHost>
<name>A0A076U5Z6_HEV</name>
<organismHost>
    <name type="scientific">Mus musculus</name>
    <name type="common">Mouse</name>
    <dbReference type="NCBI Taxonomy" id="10090"/>
</organismHost>
<feature type="non-terminal residue" evidence="2">
    <location>
        <position position="69"/>
    </location>
</feature>
<evidence type="ECO:0000313" key="2">
    <source>
        <dbReference type="EMBL" id="AIK01948.1"/>
    </source>
</evidence>
<organismHost>
    <name type="scientific">Saimiri</name>
    <name type="common">squirrel monkeys</name>
    <dbReference type="NCBI Taxonomy" id="9520"/>
</organismHost>
<organismHost>
    <name type="scientific">Homo sapiens</name>
    <name type="common">Human</name>
    <dbReference type="NCBI Taxonomy" id="9606"/>
</organismHost>
<organismHost>
    <name type="scientific">Chlorocebus aethiops</name>
    <name type="common">Green monkey</name>
    <name type="synonym">Cercopithecus aethiops</name>
    <dbReference type="NCBI Taxonomy" id="9534"/>
</organismHost>
<organism evidence="2">
    <name type="scientific">Hepatitis E virus</name>
    <name type="common">HEV</name>
    <dbReference type="NCBI Taxonomy" id="1678143"/>
    <lineage>
        <taxon>Viruses</taxon>
        <taxon>Riboviria</taxon>
        <taxon>Orthornavirae</taxon>
        <taxon>Kitrinoviricota</taxon>
        <taxon>Alsuviricetes</taxon>
        <taxon>Hepelivirales</taxon>
        <taxon>Hepeviridae</taxon>
        <taxon>Orthohepevirinae</taxon>
        <taxon>Paslahepevirus</taxon>
    </lineage>
</organism>
<organismHost>
    <name type="scientific">Bandicota bengalensis</name>
    <name type="common">lesser bandicoot rat</name>
    <dbReference type="NCBI Taxonomy" id="69079"/>
</organismHost>
<accession>A0A076U5Z6</accession>
<organismHost>
    <name type="scientific">Macaca</name>
    <name type="common">macaques</name>
    <dbReference type="NCBI Taxonomy" id="9539"/>
</organismHost>
<organismHost>
    <name type="scientific">Gallus gallus</name>
    <name type="common">Chicken</name>
    <dbReference type="NCBI Taxonomy" id="9031"/>
</organismHost>